<dbReference type="eggNOG" id="arCOG06656">
    <property type="taxonomic scope" value="Archaea"/>
</dbReference>
<evidence type="ECO:0000313" key="3">
    <source>
        <dbReference type="EMBL" id="ABO35102.1"/>
    </source>
</evidence>
<keyword evidence="2" id="KW-0812">Transmembrane</keyword>
<keyword evidence="2" id="KW-0472">Membrane</keyword>
<feature type="transmembrane region" description="Helical" evidence="2">
    <location>
        <begin position="7"/>
        <end position="25"/>
    </location>
</feature>
<dbReference type="GeneID" id="4928669"/>
<gene>
    <name evidence="3" type="ordered locus">MmarC5_0792</name>
</gene>
<dbReference type="HOGENOM" id="CLU_1840589_0_0_2"/>
<dbReference type="EMBL" id="CP000609">
    <property type="protein sequence ID" value="ABO35102.1"/>
    <property type="molecule type" value="Genomic_DNA"/>
</dbReference>
<dbReference type="Proteomes" id="UP000000253">
    <property type="component" value="Chromosome"/>
</dbReference>
<organism evidence="3 4">
    <name type="scientific">Methanococcus maripaludis (strain C5 / ATCC BAA-1333)</name>
    <dbReference type="NCBI Taxonomy" id="402880"/>
    <lineage>
        <taxon>Archaea</taxon>
        <taxon>Methanobacteriati</taxon>
        <taxon>Methanobacteriota</taxon>
        <taxon>Methanomada group</taxon>
        <taxon>Methanococci</taxon>
        <taxon>Methanococcales</taxon>
        <taxon>Methanococcaceae</taxon>
        <taxon>Methanococcus</taxon>
    </lineage>
</organism>
<accession>A4FY18</accession>
<keyword evidence="2" id="KW-1133">Transmembrane helix</keyword>
<feature type="region of interest" description="Disordered" evidence="1">
    <location>
        <begin position="96"/>
        <end position="128"/>
    </location>
</feature>
<sequence length="139" mass="15639">MLKHLKILISVFAVLMIVMVGMKTITDSKLLDTTDSFTDTYFDYADSTLELSEKVVNNTENISGNNSKEEAIETVSQAVDDFSDSLDYVMNMEKYLNDPDYSNEPEEEIPPVTGENKSETPEKELIESEDGIVIEVNLK</sequence>
<dbReference type="STRING" id="402880.MmarC5_0792"/>
<reference evidence="3 4" key="1">
    <citation type="submission" date="2007-03" db="EMBL/GenBank/DDBJ databases">
        <title>Complete sequence of chromosome of Methanococcus maripaludis C5.</title>
        <authorList>
            <consortium name="US DOE Joint Genome Institute"/>
            <person name="Copeland A."/>
            <person name="Lucas S."/>
            <person name="Lapidus A."/>
            <person name="Barry K."/>
            <person name="Glavina del Rio T."/>
            <person name="Dalin E."/>
            <person name="Tice H."/>
            <person name="Pitluck S."/>
            <person name="Chertkov O."/>
            <person name="Brettin T."/>
            <person name="Bruce D."/>
            <person name="Han C."/>
            <person name="Detter J.C."/>
            <person name="Schmutz J."/>
            <person name="Larimer F."/>
            <person name="Land M."/>
            <person name="Hauser L."/>
            <person name="Kyrpides N."/>
            <person name="Mikhailova N."/>
            <person name="Sieprawska-Lupa M."/>
            <person name="Whitman W.B."/>
            <person name="Richardson P."/>
        </authorList>
    </citation>
    <scope>NUCLEOTIDE SEQUENCE [LARGE SCALE GENOMIC DNA]</scope>
    <source>
        <strain evidence="4">C5 / ATCC BAA-1333</strain>
    </source>
</reference>
<proteinExistence type="predicted"/>
<evidence type="ECO:0000313" key="4">
    <source>
        <dbReference type="Proteomes" id="UP000000253"/>
    </source>
</evidence>
<evidence type="ECO:0000256" key="2">
    <source>
        <dbReference type="SAM" id="Phobius"/>
    </source>
</evidence>
<name>A4FY18_METM5</name>
<dbReference type="KEGG" id="mmq:MmarC5_0792"/>
<feature type="compositionally biased region" description="Basic and acidic residues" evidence="1">
    <location>
        <begin position="116"/>
        <end position="126"/>
    </location>
</feature>
<dbReference type="RefSeq" id="WP_011868556.1">
    <property type="nucleotide sequence ID" value="NC_009135.1"/>
</dbReference>
<evidence type="ECO:0000256" key="1">
    <source>
        <dbReference type="SAM" id="MobiDB-lite"/>
    </source>
</evidence>
<protein>
    <recommendedName>
        <fullName evidence="5">Transcription elongation factor Elf1</fullName>
    </recommendedName>
</protein>
<evidence type="ECO:0008006" key="5">
    <source>
        <dbReference type="Google" id="ProtNLM"/>
    </source>
</evidence>
<dbReference type="AlphaFoldDB" id="A4FY18"/>
<dbReference type="OrthoDB" id="60682at2157"/>